<keyword evidence="2 5" id="KW-0812">Transmembrane</keyword>
<keyword evidence="4 5" id="KW-0472">Membrane</keyword>
<dbReference type="PANTHER" id="PTHR10556">
    <property type="entry name" value="3-OXO-5-ALPHA-STEROID 4-DEHYDROGENASE"/>
    <property type="match status" value="1"/>
</dbReference>
<dbReference type="InterPro" id="IPR039357">
    <property type="entry name" value="SRD5A/TECR"/>
</dbReference>
<dbReference type="FunFam" id="1.20.120.1630:FF:000014">
    <property type="entry name" value="Steroid 5-alpha reductase, putative"/>
    <property type="match status" value="1"/>
</dbReference>
<dbReference type="AlphaFoldDB" id="A0A6B8VX18"/>
<feature type="domain" description="3-oxo-5-alpha-steroid 4-dehydrogenase C-terminal" evidence="6">
    <location>
        <begin position="103"/>
        <end position="251"/>
    </location>
</feature>
<dbReference type="PROSITE" id="PS50244">
    <property type="entry name" value="S5A_REDUCTASE"/>
    <property type="match status" value="1"/>
</dbReference>
<evidence type="ECO:0000256" key="1">
    <source>
        <dbReference type="ARBA" id="ARBA00004141"/>
    </source>
</evidence>
<keyword evidence="8" id="KW-1185">Reference proteome</keyword>
<protein>
    <submittedName>
        <fullName evidence="7">3-oxo-5-alpha-steroid 4-dehydrogenase</fullName>
    </submittedName>
</protein>
<evidence type="ECO:0000256" key="5">
    <source>
        <dbReference type="SAM" id="Phobius"/>
    </source>
</evidence>
<dbReference type="GO" id="GO:0008202">
    <property type="term" value="P:steroid metabolic process"/>
    <property type="evidence" value="ECO:0007669"/>
    <property type="project" value="InterPro"/>
</dbReference>
<feature type="transmembrane region" description="Helical" evidence="5">
    <location>
        <begin position="143"/>
        <end position="160"/>
    </location>
</feature>
<dbReference type="Proteomes" id="UP000427071">
    <property type="component" value="Chromosome"/>
</dbReference>
<dbReference type="RefSeq" id="WP_156193554.1">
    <property type="nucleotide sequence ID" value="NZ_CP046452.1"/>
</dbReference>
<keyword evidence="3 5" id="KW-1133">Transmembrane helix</keyword>
<feature type="transmembrane region" description="Helical" evidence="5">
    <location>
        <begin position="7"/>
        <end position="28"/>
    </location>
</feature>
<proteinExistence type="predicted"/>
<dbReference type="Gene3D" id="1.20.120.1630">
    <property type="match status" value="1"/>
</dbReference>
<dbReference type="InterPro" id="IPR016636">
    <property type="entry name" value="3-oxo-5-alpha-steroid_4-DH"/>
</dbReference>
<evidence type="ECO:0000256" key="2">
    <source>
        <dbReference type="ARBA" id="ARBA00022692"/>
    </source>
</evidence>
<organism evidence="7 8">
    <name type="scientific">Corynebacterium kalinowskii</name>
    <dbReference type="NCBI Taxonomy" id="2675216"/>
    <lineage>
        <taxon>Bacteria</taxon>
        <taxon>Bacillati</taxon>
        <taxon>Actinomycetota</taxon>
        <taxon>Actinomycetes</taxon>
        <taxon>Mycobacteriales</taxon>
        <taxon>Corynebacteriaceae</taxon>
        <taxon>Corynebacterium</taxon>
    </lineage>
</organism>
<sequence>MISSTFLAYAMLAWLGVAVVALIALWFVDAPYGRRSRAGWGPGIPNQLAWFLMESVVLISFYATFLTTSNHIGVSTWIFASLLTFHYVNRALIYPWRTRTKGKTMPLSVMLMSMTFNTVNGFFIGADLTTLSRADSWLTDPRFLIGIVIFFSAMALNWHSDNILINLRKPGETGYSIPRGGAFTWVTSPNLLGEILEWIGFALLTWSLSGLTFAIWTCANLIPRARSNQRWYFEHFPDYPRERRVLIPGIW</sequence>
<evidence type="ECO:0000313" key="7">
    <source>
        <dbReference type="EMBL" id="QGU03246.1"/>
    </source>
</evidence>
<evidence type="ECO:0000256" key="4">
    <source>
        <dbReference type="ARBA" id="ARBA00023136"/>
    </source>
</evidence>
<dbReference type="PIRSF" id="PIRSF015596">
    <property type="entry name" value="5_alpha-SR2"/>
    <property type="match status" value="1"/>
</dbReference>
<feature type="transmembrane region" description="Helical" evidence="5">
    <location>
        <begin position="72"/>
        <end position="89"/>
    </location>
</feature>
<dbReference type="PANTHER" id="PTHR10556:SF35">
    <property type="entry name" value="3-OXO-5-ALPHA-STEROID 4-DEHYDROGENASE FAMILY PROTEIN"/>
    <property type="match status" value="1"/>
</dbReference>
<evidence type="ECO:0000313" key="8">
    <source>
        <dbReference type="Proteomes" id="UP000427071"/>
    </source>
</evidence>
<name>A0A6B8VX18_9CORY</name>
<dbReference type="InterPro" id="IPR001104">
    <property type="entry name" value="3-oxo-5_a-steroid_4-DH_C"/>
</dbReference>
<evidence type="ECO:0000256" key="3">
    <source>
        <dbReference type="ARBA" id="ARBA00022989"/>
    </source>
</evidence>
<feature type="transmembrane region" description="Helical" evidence="5">
    <location>
        <begin position="48"/>
        <end position="65"/>
    </location>
</feature>
<dbReference type="KEGG" id="ckw:CKALI_12040"/>
<dbReference type="Pfam" id="PF02544">
    <property type="entry name" value="Steroid_dh"/>
    <property type="match status" value="1"/>
</dbReference>
<feature type="transmembrane region" description="Helical" evidence="5">
    <location>
        <begin position="109"/>
        <end position="131"/>
    </location>
</feature>
<gene>
    <name evidence="7" type="ORF">CKALI_12040</name>
</gene>
<accession>A0A6B8VX18</accession>
<dbReference type="GO" id="GO:0003865">
    <property type="term" value="F:3-oxo-5-alpha-steroid 4-dehydrogenase activity"/>
    <property type="evidence" value="ECO:0007669"/>
    <property type="project" value="InterPro"/>
</dbReference>
<reference evidence="8" key="1">
    <citation type="submission" date="2019-11" db="EMBL/GenBank/DDBJ databases">
        <title>Complete genome sequence of Corynebacterium kalinowskii 1959, a novel Corynebacterium species isolated from soil of a small paddock in Vilsendorf, Germany.</title>
        <authorList>
            <person name="Schaffert L."/>
            <person name="Ruwe M."/>
            <person name="Milse J."/>
            <person name="Hanuschka K."/>
            <person name="Ortseifen V."/>
            <person name="Droste J."/>
            <person name="Brandt D."/>
            <person name="Schlueter L."/>
            <person name="Kutter Y."/>
            <person name="Vinke S."/>
            <person name="Viehoefer P."/>
            <person name="Jacob L."/>
            <person name="Luebke N.-C."/>
            <person name="Schulte-Berndt E."/>
            <person name="Hain C."/>
            <person name="Linder M."/>
            <person name="Schmidt P."/>
            <person name="Wollenschlaeger L."/>
            <person name="Luttermann T."/>
            <person name="Thieme E."/>
            <person name="Hassa J."/>
            <person name="Haak M."/>
            <person name="Wittchen M."/>
            <person name="Mentz A."/>
            <person name="Persicke M."/>
            <person name="Busche T."/>
            <person name="Ruckert C."/>
        </authorList>
    </citation>
    <scope>NUCLEOTIDE SEQUENCE [LARGE SCALE GENOMIC DNA]</scope>
    <source>
        <strain evidence="8">1959</strain>
    </source>
</reference>
<dbReference type="EMBL" id="CP046452">
    <property type="protein sequence ID" value="QGU03246.1"/>
    <property type="molecule type" value="Genomic_DNA"/>
</dbReference>
<comment type="subcellular location">
    <subcellularLocation>
        <location evidence="1">Membrane</location>
        <topology evidence="1">Multi-pass membrane protein</topology>
    </subcellularLocation>
</comment>
<dbReference type="GO" id="GO:0016020">
    <property type="term" value="C:membrane"/>
    <property type="evidence" value="ECO:0007669"/>
    <property type="project" value="UniProtKB-SubCell"/>
</dbReference>
<evidence type="ECO:0000259" key="6">
    <source>
        <dbReference type="Pfam" id="PF02544"/>
    </source>
</evidence>